<evidence type="ECO:0000259" key="4">
    <source>
        <dbReference type="Pfam" id="PF11738"/>
    </source>
</evidence>
<feature type="domain" description="DUF3298" evidence="4">
    <location>
        <begin position="247"/>
        <end position="321"/>
    </location>
</feature>
<dbReference type="PANTHER" id="PTHR37549">
    <property type="entry name" value="LIPOPROTEIN LPRI"/>
    <property type="match status" value="1"/>
</dbReference>
<dbReference type="InterPro" id="IPR021729">
    <property type="entry name" value="DUF3298"/>
</dbReference>
<dbReference type="OrthoDB" id="122332at2"/>
<feature type="chain" id="PRO_5009294396" description="Lysozyme inhibitor LprI N-terminal domain-containing protein" evidence="2">
    <location>
        <begin position="20"/>
        <end position="359"/>
    </location>
</feature>
<feature type="domain" description="Lysozyme inhibitor LprI-like N-terminal" evidence="3">
    <location>
        <begin position="31"/>
        <end position="108"/>
    </location>
</feature>
<feature type="region of interest" description="Disordered" evidence="1">
    <location>
        <begin position="339"/>
        <end position="359"/>
    </location>
</feature>
<accession>A0A1H6BZ57</accession>
<dbReference type="InterPro" id="IPR052755">
    <property type="entry name" value="Lysozyme_Inhibitor_LprI"/>
</dbReference>
<organism evidence="5 6">
    <name type="scientific">Bryocella elongata</name>
    <dbReference type="NCBI Taxonomy" id="863522"/>
    <lineage>
        <taxon>Bacteria</taxon>
        <taxon>Pseudomonadati</taxon>
        <taxon>Acidobacteriota</taxon>
        <taxon>Terriglobia</taxon>
        <taxon>Terriglobales</taxon>
        <taxon>Acidobacteriaceae</taxon>
        <taxon>Bryocella</taxon>
    </lineage>
</organism>
<dbReference type="Gene3D" id="1.20.1270.180">
    <property type="match status" value="1"/>
</dbReference>
<dbReference type="PANTHER" id="PTHR37549:SF1">
    <property type="entry name" value="LIPOPROTEIN LPRI"/>
    <property type="match status" value="1"/>
</dbReference>
<dbReference type="Gene3D" id="3.90.640.20">
    <property type="entry name" value="Heat-shock cognate protein, ATPase"/>
    <property type="match status" value="1"/>
</dbReference>
<sequence>MRRFALLVLALAAWTSAHAASFDCKLAKSPREKAICADPRLSDLDTKIAVGYKTLLQQLSPRAAGEVRDDQRAWLRWLDQSCPLPASPEDFKIETCLSNAYQSRLENLAPVRAGDGSSVFYPRAAFGYKKESGETLAPNDPGFGTCEFSWPQMDASTPNAAAWNAAAYKAALNLAQDDDKKPPVDFASYDCGGGTIDIDYDLLAANQHMIDVSFSVATYGYGAAHPQESRVSLLWWLEQRRLVQVQDVLSNDNAARAKVVTLLVSRLKARIQDSGADDKSLNGSTTDELASTSEWTLSNSGLMITFNPYEVGPWALGAPTVCASWADLKPAMNPALRTQDLPALLPPRNDFAPSCKDRN</sequence>
<keyword evidence="2" id="KW-0732">Signal</keyword>
<dbReference type="InterPro" id="IPR009739">
    <property type="entry name" value="LprI-like_N"/>
</dbReference>
<dbReference type="Pfam" id="PF11738">
    <property type="entry name" value="DUF3298"/>
    <property type="match status" value="1"/>
</dbReference>
<dbReference type="EMBL" id="FNVA01000008">
    <property type="protein sequence ID" value="SEG65978.1"/>
    <property type="molecule type" value="Genomic_DNA"/>
</dbReference>
<protein>
    <recommendedName>
        <fullName evidence="7">Lysozyme inhibitor LprI N-terminal domain-containing protein</fullName>
    </recommendedName>
</protein>
<evidence type="ECO:0000259" key="3">
    <source>
        <dbReference type="Pfam" id="PF07007"/>
    </source>
</evidence>
<evidence type="ECO:0000256" key="1">
    <source>
        <dbReference type="SAM" id="MobiDB-lite"/>
    </source>
</evidence>
<evidence type="ECO:0008006" key="7">
    <source>
        <dbReference type="Google" id="ProtNLM"/>
    </source>
</evidence>
<keyword evidence="6" id="KW-1185">Reference proteome</keyword>
<dbReference type="InterPro" id="IPR037126">
    <property type="entry name" value="PdaC/RsiV-like_sf"/>
</dbReference>
<dbReference type="Pfam" id="PF07007">
    <property type="entry name" value="LprI"/>
    <property type="match status" value="1"/>
</dbReference>
<reference evidence="5 6" key="1">
    <citation type="submission" date="2016-10" db="EMBL/GenBank/DDBJ databases">
        <authorList>
            <person name="de Groot N.N."/>
        </authorList>
    </citation>
    <scope>NUCLEOTIDE SEQUENCE [LARGE SCALE GENOMIC DNA]</scope>
    <source>
        <strain evidence="5 6">DSM 22489</strain>
    </source>
</reference>
<evidence type="ECO:0000256" key="2">
    <source>
        <dbReference type="SAM" id="SignalP"/>
    </source>
</evidence>
<proteinExistence type="predicted"/>
<evidence type="ECO:0000313" key="5">
    <source>
        <dbReference type="EMBL" id="SEG65978.1"/>
    </source>
</evidence>
<dbReference type="Proteomes" id="UP000236728">
    <property type="component" value="Unassembled WGS sequence"/>
</dbReference>
<gene>
    <name evidence="5" type="ORF">SAMN05421819_4086</name>
</gene>
<name>A0A1H6BZ57_9BACT</name>
<dbReference type="AlphaFoldDB" id="A0A1H6BZ57"/>
<evidence type="ECO:0000313" key="6">
    <source>
        <dbReference type="Proteomes" id="UP000236728"/>
    </source>
</evidence>
<dbReference type="RefSeq" id="WP_103934936.1">
    <property type="nucleotide sequence ID" value="NZ_FNVA01000008.1"/>
</dbReference>
<dbReference type="GO" id="GO:0005576">
    <property type="term" value="C:extracellular region"/>
    <property type="evidence" value="ECO:0007669"/>
    <property type="project" value="TreeGrafter"/>
</dbReference>
<feature type="signal peptide" evidence="2">
    <location>
        <begin position="1"/>
        <end position="19"/>
    </location>
</feature>